<organism evidence="1 2">
    <name type="scientific">Platanthera guangdongensis</name>
    <dbReference type="NCBI Taxonomy" id="2320717"/>
    <lineage>
        <taxon>Eukaryota</taxon>
        <taxon>Viridiplantae</taxon>
        <taxon>Streptophyta</taxon>
        <taxon>Embryophyta</taxon>
        <taxon>Tracheophyta</taxon>
        <taxon>Spermatophyta</taxon>
        <taxon>Magnoliopsida</taxon>
        <taxon>Liliopsida</taxon>
        <taxon>Asparagales</taxon>
        <taxon>Orchidaceae</taxon>
        <taxon>Orchidoideae</taxon>
        <taxon>Orchideae</taxon>
        <taxon>Orchidinae</taxon>
        <taxon>Platanthera</taxon>
    </lineage>
</organism>
<keyword evidence="2" id="KW-1185">Reference proteome</keyword>
<evidence type="ECO:0000313" key="2">
    <source>
        <dbReference type="Proteomes" id="UP001412067"/>
    </source>
</evidence>
<dbReference type="PANTHER" id="PTHR34201">
    <property type="entry name" value="GLYCINE-RICH PROTEIN"/>
    <property type="match status" value="1"/>
</dbReference>
<dbReference type="InterPro" id="IPR053288">
    <property type="entry name" value="TGD_Bridge_Protein"/>
</dbReference>
<dbReference type="PANTHER" id="PTHR34201:SF1">
    <property type="entry name" value="GLYCINE-RICH PROTEIN"/>
    <property type="match status" value="1"/>
</dbReference>
<evidence type="ECO:0000313" key="1">
    <source>
        <dbReference type="EMBL" id="KAK8970896.1"/>
    </source>
</evidence>
<name>A0ABR2N434_9ASPA</name>
<reference evidence="1 2" key="1">
    <citation type="journal article" date="2022" name="Nat. Plants">
        <title>Genomes of leafy and leafless Platanthera orchids illuminate the evolution of mycoheterotrophy.</title>
        <authorList>
            <person name="Li M.H."/>
            <person name="Liu K.W."/>
            <person name="Li Z."/>
            <person name="Lu H.C."/>
            <person name="Ye Q.L."/>
            <person name="Zhang D."/>
            <person name="Wang J.Y."/>
            <person name="Li Y.F."/>
            <person name="Zhong Z.M."/>
            <person name="Liu X."/>
            <person name="Yu X."/>
            <person name="Liu D.K."/>
            <person name="Tu X.D."/>
            <person name="Liu B."/>
            <person name="Hao Y."/>
            <person name="Liao X.Y."/>
            <person name="Jiang Y.T."/>
            <person name="Sun W.H."/>
            <person name="Chen J."/>
            <person name="Chen Y.Q."/>
            <person name="Ai Y."/>
            <person name="Zhai J.W."/>
            <person name="Wu S.S."/>
            <person name="Zhou Z."/>
            <person name="Hsiao Y.Y."/>
            <person name="Wu W.L."/>
            <person name="Chen Y.Y."/>
            <person name="Lin Y.F."/>
            <person name="Hsu J.L."/>
            <person name="Li C.Y."/>
            <person name="Wang Z.W."/>
            <person name="Zhao X."/>
            <person name="Zhong W.Y."/>
            <person name="Ma X.K."/>
            <person name="Ma L."/>
            <person name="Huang J."/>
            <person name="Chen G.Z."/>
            <person name="Huang M.Z."/>
            <person name="Huang L."/>
            <person name="Peng D.H."/>
            <person name="Luo Y.B."/>
            <person name="Zou S.Q."/>
            <person name="Chen S.P."/>
            <person name="Lan S."/>
            <person name="Tsai W.C."/>
            <person name="Van de Peer Y."/>
            <person name="Liu Z.J."/>
        </authorList>
    </citation>
    <scope>NUCLEOTIDE SEQUENCE [LARGE SCALE GENOMIC DNA]</scope>
    <source>
        <strain evidence="1">Lor288</strain>
    </source>
</reference>
<protein>
    <submittedName>
        <fullName evidence="1">Uncharacterized protein</fullName>
    </submittedName>
</protein>
<accession>A0ABR2N434</accession>
<comment type="caution">
    <text evidence="1">The sequence shown here is derived from an EMBL/GenBank/DDBJ whole genome shotgun (WGS) entry which is preliminary data.</text>
</comment>
<proteinExistence type="predicted"/>
<sequence>MNRDNGGNKGLLWRLPVVKSKEIGKLGPGIGFGAGCGVGLGVGLFGDWYTSDIDDHHLLL</sequence>
<gene>
    <name evidence="1" type="ORF">KSP40_PGU011475</name>
</gene>
<dbReference type="EMBL" id="JBBWWR010000001">
    <property type="protein sequence ID" value="KAK8970896.1"/>
    <property type="molecule type" value="Genomic_DNA"/>
</dbReference>
<dbReference type="Proteomes" id="UP001412067">
    <property type="component" value="Unassembled WGS sequence"/>
</dbReference>